<evidence type="ECO:0000313" key="4">
    <source>
        <dbReference type="Proteomes" id="UP000612899"/>
    </source>
</evidence>
<dbReference type="PROSITE" id="PS51257">
    <property type="entry name" value="PROKAR_LIPOPROTEIN"/>
    <property type="match status" value="1"/>
</dbReference>
<protein>
    <submittedName>
        <fullName evidence="3">Uncharacterized protein</fullName>
    </submittedName>
</protein>
<keyword evidence="4" id="KW-1185">Reference proteome</keyword>
<dbReference type="RefSeq" id="WP_203906681.1">
    <property type="nucleotide sequence ID" value="NZ_BONY01000004.1"/>
</dbReference>
<proteinExistence type="predicted"/>
<feature type="region of interest" description="Disordered" evidence="1">
    <location>
        <begin position="321"/>
        <end position="369"/>
    </location>
</feature>
<evidence type="ECO:0000256" key="1">
    <source>
        <dbReference type="SAM" id="MobiDB-lite"/>
    </source>
</evidence>
<keyword evidence="2" id="KW-0732">Signal</keyword>
<reference evidence="3" key="1">
    <citation type="submission" date="2021-01" db="EMBL/GenBank/DDBJ databases">
        <title>Whole genome shotgun sequence of Rhizocola hellebori NBRC 109834.</title>
        <authorList>
            <person name="Komaki H."/>
            <person name="Tamura T."/>
        </authorList>
    </citation>
    <scope>NUCLEOTIDE SEQUENCE</scope>
    <source>
        <strain evidence="3">NBRC 109834</strain>
    </source>
</reference>
<feature type="chain" id="PRO_5038514791" evidence="2">
    <location>
        <begin position="23"/>
        <end position="576"/>
    </location>
</feature>
<gene>
    <name evidence="3" type="ORF">Rhe02_08040</name>
</gene>
<accession>A0A8J3Q3M2</accession>
<organism evidence="3 4">
    <name type="scientific">Rhizocola hellebori</name>
    <dbReference type="NCBI Taxonomy" id="1392758"/>
    <lineage>
        <taxon>Bacteria</taxon>
        <taxon>Bacillati</taxon>
        <taxon>Actinomycetota</taxon>
        <taxon>Actinomycetes</taxon>
        <taxon>Micromonosporales</taxon>
        <taxon>Micromonosporaceae</taxon>
        <taxon>Rhizocola</taxon>
    </lineage>
</organism>
<dbReference type="AlphaFoldDB" id="A0A8J3Q3M2"/>
<comment type="caution">
    <text evidence="3">The sequence shown here is derived from an EMBL/GenBank/DDBJ whole genome shotgun (WGS) entry which is preliminary data.</text>
</comment>
<sequence length="576" mass="58646">MNRRYRRAWQAATLAAIGAVMATSLVACSDRDDVRKSAFCGFLAGLNAQAYVVNTVDMGLALLRAQMPVLTQQAQAAPTQLRADADIVMAAGQKALDANDLNFVADDAVVSAGANLESSCGVPAAEQQPILPNVVAPGLAEGRDAVTRFGAQAQLVAVKTLAAITVRSGPGNSNGAVGSLGNGVSVSISCFVAGQRITGPYGTEDIWDALDSGGFVPDALIYTGSNTAVVPACPSAQFGTGRYPVAWTGGGGFAPRSGPHTGDAVVAATLPDGLVVSVACEVYGDSVTDSAGYTLSIWDKLVSGGYIPNAYLDTQVNGRTPGVPACADNPPPTTTPSVKPSPSAPVPSPKASVTTSPRTSATPTKQQPTADPCIAAFGAIKSNTRSVFGGTERKYDRSSSLNAVCEGFGAPDSKRYDRPDVKCAILGTMAAVTAEAVAAKAKVGKDMIRGAAVAVSVICTAVDVLQSLKHHQWLDAWGESGCAVISAWAGMAGGAAVGVLLAETGPAAVAIGVLAAGALAEGLGVACGWALHNALKIGQNLEGKHEFQVAEDVAIRGKCLRLRTIFGMTSWDAVDC</sequence>
<dbReference type="Proteomes" id="UP000612899">
    <property type="component" value="Unassembled WGS sequence"/>
</dbReference>
<feature type="compositionally biased region" description="Polar residues" evidence="1">
    <location>
        <begin position="355"/>
        <end position="369"/>
    </location>
</feature>
<name>A0A8J3Q3M2_9ACTN</name>
<evidence type="ECO:0000313" key="3">
    <source>
        <dbReference type="EMBL" id="GIH02737.1"/>
    </source>
</evidence>
<feature type="signal peptide" evidence="2">
    <location>
        <begin position="1"/>
        <end position="22"/>
    </location>
</feature>
<dbReference type="EMBL" id="BONY01000004">
    <property type="protein sequence ID" value="GIH02737.1"/>
    <property type="molecule type" value="Genomic_DNA"/>
</dbReference>
<evidence type="ECO:0000256" key="2">
    <source>
        <dbReference type="SAM" id="SignalP"/>
    </source>
</evidence>